<sequence>MLEGQIKVLNETFTPRDIQFVVKNVTHIVDTKWVSATRLREKDLTLRQVTKTSLI</sequence>
<evidence type="ECO:0000313" key="1">
    <source>
        <dbReference type="EMBL" id="EWY81903.1"/>
    </source>
</evidence>
<name>W9HH94_FUSOX</name>
<organism evidence="1 2">
    <name type="scientific">Fusarium oxysporum NRRL 32931</name>
    <dbReference type="NCBI Taxonomy" id="660029"/>
    <lineage>
        <taxon>Eukaryota</taxon>
        <taxon>Fungi</taxon>
        <taxon>Dikarya</taxon>
        <taxon>Ascomycota</taxon>
        <taxon>Pezizomycotina</taxon>
        <taxon>Sordariomycetes</taxon>
        <taxon>Hypocreomycetidae</taxon>
        <taxon>Hypocreales</taxon>
        <taxon>Nectriaceae</taxon>
        <taxon>Fusarium</taxon>
        <taxon>Fusarium oxysporum species complex</taxon>
    </lineage>
</organism>
<dbReference type="EMBL" id="JH717849">
    <property type="protein sequence ID" value="EWY81903.1"/>
    <property type="molecule type" value="Genomic_DNA"/>
</dbReference>
<dbReference type="HOGENOM" id="CLU_3032367_0_0_1"/>
<proteinExistence type="predicted"/>
<protein>
    <submittedName>
        <fullName evidence="1">Uncharacterized protein</fullName>
    </submittedName>
</protein>
<dbReference type="Proteomes" id="UP000030753">
    <property type="component" value="Unassembled WGS sequence"/>
</dbReference>
<evidence type="ECO:0000313" key="2">
    <source>
        <dbReference type="Proteomes" id="UP000030753"/>
    </source>
</evidence>
<gene>
    <name evidence="1" type="ORF">FOYG_16108</name>
</gene>
<reference evidence="1 2" key="1">
    <citation type="submission" date="2011-06" db="EMBL/GenBank/DDBJ databases">
        <title>The Genome Sequence of Fusarium oxysporum FOSC 3-a.</title>
        <authorList>
            <consortium name="The Broad Institute Genome Sequencing Platform"/>
            <person name="Ma L.-J."/>
            <person name="Gale L.R."/>
            <person name="Schwartz D.C."/>
            <person name="Zhou S."/>
            <person name="Corby-Kistler H."/>
            <person name="Young S.K."/>
            <person name="Zeng Q."/>
            <person name="Gargeya S."/>
            <person name="Fitzgerald M."/>
            <person name="Haas B."/>
            <person name="Abouelleil A."/>
            <person name="Alvarado L."/>
            <person name="Arachchi H.M."/>
            <person name="Berlin A."/>
            <person name="Brown A."/>
            <person name="Chapman S.B."/>
            <person name="Chen Z."/>
            <person name="Dunbar C."/>
            <person name="Freedman E."/>
            <person name="Gearin G."/>
            <person name="Gellesch M."/>
            <person name="Goldberg J."/>
            <person name="Griggs A."/>
            <person name="Gujja S."/>
            <person name="Heiman D."/>
            <person name="Howarth C."/>
            <person name="Larson L."/>
            <person name="Lui A."/>
            <person name="MacDonald P.J.P."/>
            <person name="Mehta T."/>
            <person name="Montmayeur A."/>
            <person name="Murphy C."/>
            <person name="Neiman D."/>
            <person name="Pearson M."/>
            <person name="Priest M."/>
            <person name="Roberts A."/>
            <person name="Saif S."/>
            <person name="Shea T."/>
            <person name="Shenoy N."/>
            <person name="Sisk P."/>
            <person name="Stolte C."/>
            <person name="Sykes S."/>
            <person name="Wortman J."/>
            <person name="Nusbaum C."/>
            <person name="Birren B."/>
        </authorList>
    </citation>
    <scope>NUCLEOTIDE SEQUENCE [LARGE SCALE GENOMIC DNA]</scope>
    <source>
        <strain evidence="2">FOSC 3-a</strain>
    </source>
</reference>
<dbReference type="AlphaFoldDB" id="W9HH94"/>
<accession>W9HH94</accession>